<keyword evidence="1" id="KW-1133">Transmembrane helix</keyword>
<dbReference type="Gene3D" id="1.10.287.70">
    <property type="match status" value="1"/>
</dbReference>
<organism evidence="3 4">
    <name type="scientific">Halobacillus salinus</name>
    <dbReference type="NCBI Taxonomy" id="192814"/>
    <lineage>
        <taxon>Bacteria</taxon>
        <taxon>Bacillati</taxon>
        <taxon>Bacillota</taxon>
        <taxon>Bacilli</taxon>
        <taxon>Bacillales</taxon>
        <taxon>Bacillaceae</taxon>
        <taxon>Halobacillus</taxon>
    </lineage>
</organism>
<gene>
    <name evidence="3" type="ORF">E4663_13450</name>
</gene>
<dbReference type="Proteomes" id="UP000297982">
    <property type="component" value="Unassembled WGS sequence"/>
</dbReference>
<dbReference type="RefSeq" id="WP_135327987.1">
    <property type="nucleotide sequence ID" value="NZ_SRJC01000003.1"/>
</dbReference>
<dbReference type="GO" id="GO:0034220">
    <property type="term" value="P:monoatomic ion transmembrane transport"/>
    <property type="evidence" value="ECO:0007669"/>
    <property type="project" value="UniProtKB-KW"/>
</dbReference>
<keyword evidence="1" id="KW-0472">Membrane</keyword>
<dbReference type="InterPro" id="IPR013099">
    <property type="entry name" value="K_chnl_dom"/>
</dbReference>
<keyword evidence="4" id="KW-1185">Reference proteome</keyword>
<dbReference type="EMBL" id="SRJC01000003">
    <property type="protein sequence ID" value="TGB02344.1"/>
    <property type="molecule type" value="Genomic_DNA"/>
</dbReference>
<evidence type="ECO:0000313" key="3">
    <source>
        <dbReference type="EMBL" id="TGB02344.1"/>
    </source>
</evidence>
<protein>
    <submittedName>
        <fullName evidence="3">Two pore domain potassium channel family protein</fullName>
    </submittedName>
</protein>
<feature type="transmembrane region" description="Helical" evidence="1">
    <location>
        <begin position="105"/>
        <end position="123"/>
    </location>
</feature>
<reference evidence="3 4" key="1">
    <citation type="journal article" date="2003" name="Int. J. Syst. Evol. Microbiol.">
        <title>Halobacillus salinus sp. nov., isolated from a salt lake on the coast of the East Sea in Korea.</title>
        <authorList>
            <person name="Yoon J.H."/>
            <person name="Kang K.H."/>
            <person name="Park Y.H."/>
        </authorList>
    </citation>
    <scope>NUCLEOTIDE SEQUENCE [LARGE SCALE GENOMIC DNA]</scope>
    <source>
        <strain evidence="3 4">HSL-3</strain>
    </source>
</reference>
<accession>A0A4Z0GYN3</accession>
<dbReference type="AlphaFoldDB" id="A0A4Z0GYN3"/>
<comment type="caution">
    <text evidence="3">The sequence shown here is derived from an EMBL/GenBank/DDBJ whole genome shotgun (WGS) entry which is preliminary data.</text>
</comment>
<dbReference type="SUPFAM" id="SSF81324">
    <property type="entry name" value="Voltage-gated potassium channels"/>
    <property type="match status" value="1"/>
</dbReference>
<dbReference type="STRING" id="192814.GCA_900166575_03361"/>
<keyword evidence="1" id="KW-0812">Transmembrane</keyword>
<feature type="transmembrane region" description="Helical" evidence="1">
    <location>
        <begin position="6"/>
        <end position="21"/>
    </location>
</feature>
<keyword evidence="3" id="KW-0813">Transport</keyword>
<name>A0A4Z0GYN3_9BACI</name>
<sequence length="133" mass="15001">MVTVLIMITVLLIASSLYYFFQNKTFQQSYFNVGLFVKLFMVMTVVLLGFSLVYYLLSLRGVVLVQSLSSMKAIEPTALNLLYFSSETILSVGYGDMLPVGPARFFAMIESMVGILLPTAYFARTFSEARKRE</sequence>
<feature type="domain" description="Potassium channel" evidence="2">
    <location>
        <begin position="43"/>
        <end position="127"/>
    </location>
</feature>
<evidence type="ECO:0000259" key="2">
    <source>
        <dbReference type="Pfam" id="PF07885"/>
    </source>
</evidence>
<proteinExistence type="predicted"/>
<keyword evidence="3" id="KW-0406">Ion transport</keyword>
<evidence type="ECO:0000256" key="1">
    <source>
        <dbReference type="SAM" id="Phobius"/>
    </source>
</evidence>
<evidence type="ECO:0000313" key="4">
    <source>
        <dbReference type="Proteomes" id="UP000297982"/>
    </source>
</evidence>
<keyword evidence="3" id="KW-0407">Ion channel</keyword>
<dbReference type="Pfam" id="PF07885">
    <property type="entry name" value="Ion_trans_2"/>
    <property type="match status" value="1"/>
</dbReference>
<feature type="transmembrane region" description="Helical" evidence="1">
    <location>
        <begin position="33"/>
        <end position="57"/>
    </location>
</feature>